<reference evidence="2" key="1">
    <citation type="submission" date="2021-12" db="EMBL/GenBank/DDBJ databases">
        <authorList>
            <person name="King R."/>
        </authorList>
    </citation>
    <scope>NUCLEOTIDE SEQUENCE</scope>
</reference>
<gene>
    <name evidence="2" type="ORF">BEMITA_LOCUS9949</name>
</gene>
<proteinExistence type="predicted"/>
<evidence type="ECO:0000256" key="1">
    <source>
        <dbReference type="SAM" id="MobiDB-lite"/>
    </source>
</evidence>
<feature type="region of interest" description="Disordered" evidence="1">
    <location>
        <begin position="239"/>
        <end position="290"/>
    </location>
</feature>
<feature type="compositionally biased region" description="Low complexity" evidence="1">
    <location>
        <begin position="239"/>
        <end position="258"/>
    </location>
</feature>
<dbReference type="Proteomes" id="UP001152759">
    <property type="component" value="Chromosome 6"/>
</dbReference>
<evidence type="ECO:0000313" key="3">
    <source>
        <dbReference type="Proteomes" id="UP001152759"/>
    </source>
</evidence>
<accession>A0A9P0F460</accession>
<protein>
    <submittedName>
        <fullName evidence="2">Uncharacterized protein</fullName>
    </submittedName>
</protein>
<organism evidence="2 3">
    <name type="scientific">Bemisia tabaci</name>
    <name type="common">Sweetpotato whitefly</name>
    <name type="synonym">Aleurodes tabaci</name>
    <dbReference type="NCBI Taxonomy" id="7038"/>
    <lineage>
        <taxon>Eukaryota</taxon>
        <taxon>Metazoa</taxon>
        <taxon>Ecdysozoa</taxon>
        <taxon>Arthropoda</taxon>
        <taxon>Hexapoda</taxon>
        <taxon>Insecta</taxon>
        <taxon>Pterygota</taxon>
        <taxon>Neoptera</taxon>
        <taxon>Paraneoptera</taxon>
        <taxon>Hemiptera</taxon>
        <taxon>Sternorrhyncha</taxon>
        <taxon>Aleyrodoidea</taxon>
        <taxon>Aleyrodidae</taxon>
        <taxon>Aleyrodinae</taxon>
        <taxon>Bemisia</taxon>
    </lineage>
</organism>
<sequence length="290" mass="33329">MLRFRCSQPSHGKYRRVKNVFYGLMIVFCIKNTDTLCTFPNCGKTVPKSPKLHRGYSWLDASRTLDLTPGNVFKHPVLSEVLMIENELMVSLEYKVRPLQKALRLTRYCVSDTMEKGWQLKAVKESITEEVRQKRIALATMLVDRDLPYEPFLCNLGHWWNYILYGKRPLPWWPRHCPLAKSWDDFTVEQIKSGEFELSDGYGLHHDFPVQLESDGVYFECFGPSMARRATLPKRLSRVSSRSNLRSSSKSSSRSLSRTVDRARSLSKTLADAVGPSLQMKERSVSANGN</sequence>
<name>A0A9P0F460_BEMTA</name>
<keyword evidence="3" id="KW-1185">Reference proteome</keyword>
<dbReference type="EMBL" id="OU963867">
    <property type="protein sequence ID" value="CAH0391316.1"/>
    <property type="molecule type" value="Genomic_DNA"/>
</dbReference>
<evidence type="ECO:0000313" key="2">
    <source>
        <dbReference type="EMBL" id="CAH0391316.1"/>
    </source>
</evidence>
<dbReference type="AlphaFoldDB" id="A0A9P0F460"/>